<dbReference type="GO" id="GO:0005634">
    <property type="term" value="C:nucleus"/>
    <property type="evidence" value="ECO:0000318"/>
    <property type="project" value="GO_Central"/>
</dbReference>
<dbReference type="InterPro" id="IPR001680">
    <property type="entry name" value="WD40_rpt"/>
</dbReference>
<accession>T1FYY2</accession>
<dbReference type="Proteomes" id="UP000015101">
    <property type="component" value="Unassembled WGS sequence"/>
</dbReference>
<dbReference type="OMA" id="DKCIYYW"/>
<dbReference type="CTD" id="20214030"/>
<feature type="domain" description="PUL" evidence="10">
    <location>
        <begin position="531"/>
        <end position="795"/>
    </location>
</feature>
<dbReference type="InterPro" id="IPR038122">
    <property type="entry name" value="PFU_sf"/>
</dbReference>
<dbReference type="Pfam" id="PF09070">
    <property type="entry name" value="PFU"/>
    <property type="match status" value="1"/>
</dbReference>
<comment type="subcellular location">
    <subcellularLocation>
        <location evidence="2">Cytoplasm</location>
    </subcellularLocation>
    <subcellularLocation>
        <location evidence="1">Nucleus</location>
    </subcellularLocation>
</comment>
<name>T1FYY2_HELRO</name>
<evidence type="ECO:0000256" key="3">
    <source>
        <dbReference type="ARBA" id="ARBA00008495"/>
    </source>
</evidence>
<dbReference type="PROSITE" id="PS50082">
    <property type="entry name" value="WD_REPEATS_2"/>
    <property type="match status" value="4"/>
</dbReference>
<evidence type="ECO:0000313" key="11">
    <source>
        <dbReference type="EMBL" id="ESN99243.1"/>
    </source>
</evidence>
<dbReference type="InterPro" id="IPR015155">
    <property type="entry name" value="PFU"/>
</dbReference>
<dbReference type="FunFam" id="1.25.10.10:FF:000163">
    <property type="entry name" value="Phospholipase A-2-activating protein, putative"/>
    <property type="match status" value="1"/>
</dbReference>
<evidence type="ECO:0000256" key="8">
    <source>
        <dbReference type="PROSITE-ProRule" id="PRU00221"/>
    </source>
</evidence>
<dbReference type="InterPro" id="IPR036322">
    <property type="entry name" value="WD40_repeat_dom_sf"/>
</dbReference>
<evidence type="ECO:0000256" key="1">
    <source>
        <dbReference type="ARBA" id="ARBA00004123"/>
    </source>
</evidence>
<proteinExistence type="inferred from homology"/>
<reference evidence="13" key="1">
    <citation type="submission" date="2012-12" db="EMBL/GenBank/DDBJ databases">
        <authorList>
            <person name="Hellsten U."/>
            <person name="Grimwood J."/>
            <person name="Chapman J.A."/>
            <person name="Shapiro H."/>
            <person name="Aerts A."/>
            <person name="Otillar R.P."/>
            <person name="Terry A.Y."/>
            <person name="Boore J.L."/>
            <person name="Simakov O."/>
            <person name="Marletaz F."/>
            <person name="Cho S.-J."/>
            <person name="Edsinger-Gonzales E."/>
            <person name="Havlak P."/>
            <person name="Kuo D.-H."/>
            <person name="Larsson T."/>
            <person name="Lv J."/>
            <person name="Arendt D."/>
            <person name="Savage R."/>
            <person name="Osoegawa K."/>
            <person name="de Jong P."/>
            <person name="Lindberg D.R."/>
            <person name="Seaver E.C."/>
            <person name="Weisblat D.A."/>
            <person name="Putnam N.H."/>
            <person name="Grigoriev I.V."/>
            <person name="Rokhsar D.S."/>
        </authorList>
    </citation>
    <scope>NUCLEOTIDE SEQUENCE</scope>
</reference>
<dbReference type="PANTHER" id="PTHR19849:SF0">
    <property type="entry name" value="PHOSPHOLIPASE A-2-ACTIVATING PROTEIN"/>
    <property type="match status" value="1"/>
</dbReference>
<dbReference type="EMBL" id="AMQM01001164">
    <property type="status" value="NOT_ANNOTATED_CDS"/>
    <property type="molecule type" value="Genomic_DNA"/>
</dbReference>
<dbReference type="InterPro" id="IPR020472">
    <property type="entry name" value="WD40_PAC1"/>
</dbReference>
<feature type="repeat" description="WD" evidence="8">
    <location>
        <begin position="200"/>
        <end position="219"/>
    </location>
</feature>
<dbReference type="GO" id="GO:0010992">
    <property type="term" value="P:ubiquitin recycling"/>
    <property type="evidence" value="ECO:0000318"/>
    <property type="project" value="GO_Central"/>
</dbReference>
<evidence type="ECO:0000259" key="9">
    <source>
        <dbReference type="PROSITE" id="PS51394"/>
    </source>
</evidence>
<dbReference type="InterPro" id="IPR015943">
    <property type="entry name" value="WD40/YVTN_repeat-like_dom_sf"/>
</dbReference>
<feature type="repeat" description="WD" evidence="8">
    <location>
        <begin position="106"/>
        <end position="136"/>
    </location>
</feature>
<organism evidence="12 13">
    <name type="scientific">Helobdella robusta</name>
    <name type="common">Californian leech</name>
    <dbReference type="NCBI Taxonomy" id="6412"/>
    <lineage>
        <taxon>Eukaryota</taxon>
        <taxon>Metazoa</taxon>
        <taxon>Spiralia</taxon>
        <taxon>Lophotrochozoa</taxon>
        <taxon>Annelida</taxon>
        <taxon>Clitellata</taxon>
        <taxon>Hirudinea</taxon>
        <taxon>Rhynchobdellida</taxon>
        <taxon>Glossiphoniidae</taxon>
        <taxon>Helobdella</taxon>
    </lineage>
</organism>
<dbReference type="SMART" id="SM00320">
    <property type="entry name" value="WD40"/>
    <property type="match status" value="7"/>
</dbReference>
<protein>
    <recommendedName>
        <fullName evidence="14">Phospholipase A-2-activating protein</fullName>
    </recommendedName>
</protein>
<dbReference type="GeneID" id="20214030"/>
<dbReference type="OrthoDB" id="10265988at2759"/>
<evidence type="ECO:0000256" key="5">
    <source>
        <dbReference type="ARBA" id="ARBA00022574"/>
    </source>
</evidence>
<dbReference type="PANTHER" id="PTHR19849">
    <property type="entry name" value="PHOSPHOLIPASE A-2-ACTIVATING PROTEIN"/>
    <property type="match status" value="1"/>
</dbReference>
<feature type="repeat" description="WD" evidence="8">
    <location>
        <begin position="226"/>
        <end position="258"/>
    </location>
</feature>
<keyword evidence="7" id="KW-0539">Nucleus</keyword>
<keyword evidence="6" id="KW-0677">Repeat</keyword>
<dbReference type="AlphaFoldDB" id="T1FYY2"/>
<sequence>MSHKPYRLRCTLFGHEKDVRGLCSLYHPPSSFISVSRDITARVWVSDESTSMYREGMSMGGHENFISCVCTLPPDDEYPHGVILTGSNDHTINGYTIDSPAPVFKLTGHTNTVCALAAGKFGTFISGSWDNTAKVWFKQKNVLTLEGHEAAVWTVAVVPVSGHMITGSADKTIRIWKAGKVENVITGSHTDCIRCIVTLDPNHFASSSNDTTVRLWDMSGNCLNVLTGHTSFVYSIAFLSANFELVSGGEDRSIRIWKDGQCVQTIFHPAQSVWCVSVLANGDIVTGSSDGVVRMFTQEPSRMADDEMLNAYEQSITKCSLPAQIGDIKTDDLPGPDALNIPGKKEGQIQMIKRMDVVEAYQWSQSDDEWIKVGDVVGGGSNEQSDKKKDYEGKVLAFDYVAPSKRLLIISLKLPYNKNDDPYMAAHKFLDKNNLSPLFLDEVVQFIQQQTSSATLGEQIGNYVDPYTGASRYMAGTGETVAPSVGDPFTGSSRYLPGAAYQTSLPGLLRSCAQNDFSHSKPKSNVEDSVAYFPEKNFIKFEQINTQAMLSKLQEFNEQVDEDNKMKSHEFEQIKKLLSGGSFDVSSFFHAIDKMLFWPCGLLLPVLDILRFSFLDSSFNHHFFMNQMNSEPEMNIIYYAKSILVPNGLIKNQFMILRTLCNAFAHETGKHYIVQNIDLLQKNLFIVSETNDKSMQVALASLCVNLSVFYNTSQDDVQKTTLLSLIQELMMNVTDEEAYFRFAVAIGTIIKGNDVMLAAAKSLHFYDVLRNHTCPKNAKLDKTKRCYDALLSLLK</sequence>
<dbReference type="Gene3D" id="2.130.10.10">
    <property type="entry name" value="YVTN repeat-like/Quinoprotein amine dehydrogenase"/>
    <property type="match status" value="1"/>
</dbReference>
<dbReference type="eggNOG" id="KOG0301">
    <property type="taxonomic scope" value="Eukaryota"/>
</dbReference>
<dbReference type="STRING" id="6412.T1FYY2"/>
<evidence type="ECO:0000256" key="6">
    <source>
        <dbReference type="ARBA" id="ARBA00022737"/>
    </source>
</evidence>
<evidence type="ECO:0000256" key="4">
    <source>
        <dbReference type="ARBA" id="ARBA00022490"/>
    </source>
</evidence>
<dbReference type="PROSITE" id="PS51396">
    <property type="entry name" value="PUL"/>
    <property type="match status" value="1"/>
</dbReference>
<feature type="repeat" description="WD" evidence="8">
    <location>
        <begin position="145"/>
        <end position="186"/>
    </location>
</feature>
<dbReference type="EnsemblMetazoa" id="HelroT67216">
    <property type="protein sequence ID" value="HelroP67216"/>
    <property type="gene ID" value="HelroG67216"/>
</dbReference>
<feature type="domain" description="PFU" evidence="9">
    <location>
        <begin position="362"/>
        <end position="461"/>
    </location>
</feature>
<dbReference type="InterPro" id="IPR013535">
    <property type="entry name" value="PUL_dom"/>
</dbReference>
<dbReference type="PROSITE" id="PS50294">
    <property type="entry name" value="WD_REPEATS_REGION"/>
    <property type="match status" value="2"/>
</dbReference>
<evidence type="ECO:0000313" key="13">
    <source>
        <dbReference type="Proteomes" id="UP000015101"/>
    </source>
</evidence>
<reference evidence="11 13" key="2">
    <citation type="journal article" date="2013" name="Nature">
        <title>Insights into bilaterian evolution from three spiralian genomes.</title>
        <authorList>
            <person name="Simakov O."/>
            <person name="Marletaz F."/>
            <person name="Cho S.J."/>
            <person name="Edsinger-Gonzales E."/>
            <person name="Havlak P."/>
            <person name="Hellsten U."/>
            <person name="Kuo D.H."/>
            <person name="Larsson T."/>
            <person name="Lv J."/>
            <person name="Arendt D."/>
            <person name="Savage R."/>
            <person name="Osoegawa K."/>
            <person name="de Jong P."/>
            <person name="Grimwood J."/>
            <person name="Chapman J.A."/>
            <person name="Shapiro H."/>
            <person name="Aerts A."/>
            <person name="Otillar R.P."/>
            <person name="Terry A.Y."/>
            <person name="Boore J.L."/>
            <person name="Grigoriev I.V."/>
            <person name="Lindberg D.R."/>
            <person name="Seaver E.C."/>
            <person name="Weisblat D.A."/>
            <person name="Putnam N.H."/>
            <person name="Rokhsar D.S."/>
        </authorList>
    </citation>
    <scope>NUCLEOTIDE SEQUENCE</scope>
</reference>
<evidence type="ECO:0000256" key="7">
    <source>
        <dbReference type="ARBA" id="ARBA00023242"/>
    </source>
</evidence>
<reference evidence="12" key="3">
    <citation type="submission" date="2015-06" db="UniProtKB">
        <authorList>
            <consortium name="EnsemblMetazoa"/>
        </authorList>
    </citation>
    <scope>IDENTIFICATION</scope>
</reference>
<evidence type="ECO:0000259" key="10">
    <source>
        <dbReference type="PROSITE" id="PS51396"/>
    </source>
</evidence>
<keyword evidence="13" id="KW-1185">Reference proteome</keyword>
<evidence type="ECO:0008006" key="14">
    <source>
        <dbReference type="Google" id="ProtNLM"/>
    </source>
</evidence>
<dbReference type="CDD" id="cd00200">
    <property type="entry name" value="WD40"/>
    <property type="match status" value="1"/>
</dbReference>
<dbReference type="GO" id="GO:0043130">
    <property type="term" value="F:ubiquitin binding"/>
    <property type="evidence" value="ECO:0000318"/>
    <property type="project" value="GO_Central"/>
</dbReference>
<dbReference type="EMBL" id="AMQM01001166">
    <property type="status" value="NOT_ANNOTATED_CDS"/>
    <property type="molecule type" value="Genomic_DNA"/>
</dbReference>
<dbReference type="EMBL" id="KB097143">
    <property type="protein sequence ID" value="ESN99243.1"/>
    <property type="molecule type" value="Genomic_DNA"/>
</dbReference>
<dbReference type="GO" id="GO:0043161">
    <property type="term" value="P:proteasome-mediated ubiquitin-dependent protein catabolic process"/>
    <property type="evidence" value="ECO:0000318"/>
    <property type="project" value="GO_Central"/>
</dbReference>
<dbReference type="SUPFAM" id="SSF50978">
    <property type="entry name" value="WD40 repeat-like"/>
    <property type="match status" value="1"/>
</dbReference>
<dbReference type="Pfam" id="PF00400">
    <property type="entry name" value="WD40"/>
    <property type="match status" value="7"/>
</dbReference>
<dbReference type="KEGG" id="hro:HELRODRAFT_67216"/>
<dbReference type="Pfam" id="PF08324">
    <property type="entry name" value="PUL"/>
    <property type="match status" value="1"/>
</dbReference>
<evidence type="ECO:0000313" key="12">
    <source>
        <dbReference type="EnsemblMetazoa" id="HelroP67216"/>
    </source>
</evidence>
<comment type="similarity">
    <text evidence="3">Belongs to the WD repeat PLAP family.</text>
</comment>
<dbReference type="RefSeq" id="XP_009022544.1">
    <property type="nucleotide sequence ID" value="XM_009024296.1"/>
</dbReference>
<dbReference type="Gene3D" id="1.25.10.10">
    <property type="entry name" value="Leucine-rich Repeat Variant"/>
    <property type="match status" value="1"/>
</dbReference>
<dbReference type="InParanoid" id="T1FYY2"/>
<dbReference type="PROSITE" id="PS51394">
    <property type="entry name" value="PFU"/>
    <property type="match status" value="1"/>
</dbReference>
<dbReference type="GO" id="GO:0005737">
    <property type="term" value="C:cytoplasm"/>
    <property type="evidence" value="ECO:0000318"/>
    <property type="project" value="GO_Central"/>
</dbReference>
<dbReference type="FunCoup" id="T1FYY2">
    <property type="interactions" value="2619"/>
</dbReference>
<dbReference type="Gene3D" id="3.10.20.870">
    <property type="entry name" value="PFU (PLAA family ubiquitin binding), C-terminal domain"/>
    <property type="match status" value="1"/>
</dbReference>
<keyword evidence="4" id="KW-0963">Cytoplasm</keyword>
<dbReference type="EMBL" id="AMQM01001163">
    <property type="status" value="NOT_ANNOTATED_CDS"/>
    <property type="molecule type" value="Genomic_DNA"/>
</dbReference>
<dbReference type="HOGENOM" id="CLU_011791_2_0_1"/>
<dbReference type="EMBL" id="AMQM01001165">
    <property type="status" value="NOT_ANNOTATED_CDS"/>
    <property type="molecule type" value="Genomic_DNA"/>
</dbReference>
<keyword evidence="5 8" id="KW-0853">WD repeat</keyword>
<evidence type="ECO:0000256" key="2">
    <source>
        <dbReference type="ARBA" id="ARBA00004496"/>
    </source>
</evidence>
<dbReference type="PRINTS" id="PR00320">
    <property type="entry name" value="GPROTEINBRPT"/>
</dbReference>
<gene>
    <name evidence="12" type="primary">20214030</name>
    <name evidence="11" type="ORF">HELRODRAFT_67216</name>
</gene>
<dbReference type="FunFam" id="2.130.10.10:FF:000175">
    <property type="entry name" value="Phospholipase A-2-activating protein"/>
    <property type="match status" value="1"/>
</dbReference>
<dbReference type="InterPro" id="IPR011989">
    <property type="entry name" value="ARM-like"/>
</dbReference>
<dbReference type="EMBL" id="AMQM01001167">
    <property type="status" value="NOT_ANNOTATED_CDS"/>
    <property type="molecule type" value="Genomic_DNA"/>
</dbReference>